<sequence>MPYRDLSDGQLLAAAGGFATICGWLSYLLKVQEGKAFTWREFLLHGAISAVCGLICYEVLFYEGFPPQLCGALSGMAGWGGTRVIRLLEVVLQKRLGLDKEDLK</sequence>
<comment type="caution">
    <text evidence="2">The sequence shown here is derived from an EMBL/GenBank/DDBJ whole genome shotgun (WGS) entry which is preliminary data.</text>
</comment>
<keyword evidence="3" id="KW-1185">Reference proteome</keyword>
<keyword evidence="1" id="KW-1133">Transmembrane helix</keyword>
<accession>K1JML2</accession>
<keyword evidence="1" id="KW-0812">Transmembrane</keyword>
<protein>
    <submittedName>
        <fullName evidence="2">Uncharacterized protein</fullName>
    </submittedName>
</protein>
<dbReference type="Proteomes" id="UP000005835">
    <property type="component" value="Unassembled WGS sequence"/>
</dbReference>
<dbReference type="InterPro" id="IPR032126">
    <property type="entry name" value="LydA_holin"/>
</dbReference>
<feature type="transmembrane region" description="Helical" evidence="1">
    <location>
        <begin position="12"/>
        <end position="30"/>
    </location>
</feature>
<dbReference type="STRING" id="742823.HMPREF9465_00919"/>
<feature type="transmembrane region" description="Helical" evidence="1">
    <location>
        <begin position="42"/>
        <end position="62"/>
    </location>
</feature>
<dbReference type="RefSeq" id="WP_005434603.1">
    <property type="nucleotide sequence ID" value="NZ_JH815515.1"/>
</dbReference>
<gene>
    <name evidence="2" type="ORF">HMPREF9465_00919</name>
</gene>
<proteinExistence type="predicted"/>
<dbReference type="AlphaFoldDB" id="K1JML2"/>
<dbReference type="HOGENOM" id="CLU_2248737_0_0_4"/>
<evidence type="ECO:0000256" key="1">
    <source>
        <dbReference type="SAM" id="Phobius"/>
    </source>
</evidence>
<dbReference type="EMBL" id="ADMG01000024">
    <property type="protein sequence ID" value="EKB31441.1"/>
    <property type="molecule type" value="Genomic_DNA"/>
</dbReference>
<evidence type="ECO:0000313" key="3">
    <source>
        <dbReference type="Proteomes" id="UP000005835"/>
    </source>
</evidence>
<dbReference type="eggNOG" id="ENOG5032QP1">
    <property type="taxonomic scope" value="Bacteria"/>
</dbReference>
<reference evidence="2 3" key="1">
    <citation type="submission" date="2012-05" db="EMBL/GenBank/DDBJ databases">
        <title>The Genome Sequence of Sutterella wadsworthensis 2_1_59BFAA.</title>
        <authorList>
            <consortium name="The Broad Institute Genome Sequencing Platform"/>
            <person name="Earl A."/>
            <person name="Ward D."/>
            <person name="Feldgarden M."/>
            <person name="Gevers D."/>
            <person name="Daigneault M."/>
            <person name="Strauss J."/>
            <person name="Allen-Vercoe E."/>
            <person name="Walker B."/>
            <person name="Young S.K."/>
            <person name="Zeng Q."/>
            <person name="Gargeya S."/>
            <person name="Fitzgerald M."/>
            <person name="Haas B."/>
            <person name="Abouelleil A."/>
            <person name="Alvarado L."/>
            <person name="Arachchi H.M."/>
            <person name="Berlin A.M."/>
            <person name="Chapman S.B."/>
            <person name="Goldberg J."/>
            <person name="Griggs A."/>
            <person name="Gujja S."/>
            <person name="Hansen M."/>
            <person name="Howarth C."/>
            <person name="Imamovic A."/>
            <person name="Larimer J."/>
            <person name="McCowen C."/>
            <person name="Montmayeur A."/>
            <person name="Murphy C."/>
            <person name="Neiman D."/>
            <person name="Pearson M."/>
            <person name="Priest M."/>
            <person name="Roberts A."/>
            <person name="Saif S."/>
            <person name="Shea T."/>
            <person name="Sisk P."/>
            <person name="Sykes S."/>
            <person name="Wortman J."/>
            <person name="Nusbaum C."/>
            <person name="Birren B."/>
        </authorList>
    </citation>
    <scope>NUCLEOTIDE SEQUENCE [LARGE SCALE GENOMIC DNA]</scope>
    <source>
        <strain evidence="2 3">2_1_59BFAA</strain>
    </source>
</reference>
<evidence type="ECO:0000313" key="2">
    <source>
        <dbReference type="EMBL" id="EKB31441.1"/>
    </source>
</evidence>
<dbReference type="Pfam" id="PF16083">
    <property type="entry name" value="Phage_holin_3_3"/>
    <property type="match status" value="1"/>
</dbReference>
<keyword evidence="1" id="KW-0472">Membrane</keyword>
<organism evidence="2 3">
    <name type="scientific">Sutterella wadsworthensis 2_1_59BFAA</name>
    <dbReference type="NCBI Taxonomy" id="742823"/>
    <lineage>
        <taxon>Bacteria</taxon>
        <taxon>Pseudomonadati</taxon>
        <taxon>Pseudomonadota</taxon>
        <taxon>Betaproteobacteria</taxon>
        <taxon>Burkholderiales</taxon>
        <taxon>Sutterellaceae</taxon>
        <taxon>Sutterella</taxon>
    </lineage>
</organism>
<name>K1JML2_9BURK</name>